<accession>A0A919QET4</accession>
<keyword evidence="2" id="KW-1185">Reference proteome</keyword>
<evidence type="ECO:0000313" key="2">
    <source>
        <dbReference type="Proteomes" id="UP000640052"/>
    </source>
</evidence>
<dbReference type="InterPro" id="IPR006944">
    <property type="entry name" value="Phage/GTA_portal"/>
</dbReference>
<protein>
    <recommendedName>
        <fullName evidence="3">Phage portal protein</fullName>
    </recommendedName>
</protein>
<dbReference type="Proteomes" id="UP000640052">
    <property type="component" value="Unassembled WGS sequence"/>
</dbReference>
<gene>
    <name evidence="1" type="ORF">Aph01nite_59320</name>
</gene>
<reference evidence="1" key="1">
    <citation type="submission" date="2021-01" db="EMBL/GenBank/DDBJ databases">
        <title>Whole genome shotgun sequence of Acrocarpospora phusangensis NBRC 108782.</title>
        <authorList>
            <person name="Komaki H."/>
            <person name="Tamura T."/>
        </authorList>
    </citation>
    <scope>NUCLEOTIDE SEQUENCE</scope>
    <source>
        <strain evidence="1">NBRC 108782</strain>
    </source>
</reference>
<sequence>MNLLQRALRSRRDEKRYSFSKWVNDMAEGLQSRPFYGWSYSSKFEEVQNSFVGYINSAYKSNGVVFAAMESRRLLFTEARFQFQRLERGRPGDLFGSPELGILENPWPNGTTGELLARMDQDVSLAGNFYAVREGRRLRRLRPDWVSIILTASPDEAVQSDVAGYLYRPGGLSSSAEAQIFLPSEIAHWSPIPDPDAQYRGMSWITPVIREILSDKAATLHKSKFFENAATPNMVVSFKESVTEDQFQRFMEELRDAHGGAANAYKTMFLAGGADVRVVGASFEQMDFKAVQGAGETRIAAASGVPPIIIGLSEGLASATYSNYGMARRKFGDHWARPQWRSACAALSSIINVPSGCRLWYDDRDIAFLREDQKDVAEIQSMQSQSIRTLVDAGYEPDAVVAAVAADDLTLLAGNHTGLFSIQLQPPVSADASDSTKDGS</sequence>
<dbReference type="EMBL" id="BOOA01000059">
    <property type="protein sequence ID" value="GIH27622.1"/>
    <property type="molecule type" value="Genomic_DNA"/>
</dbReference>
<dbReference type="AlphaFoldDB" id="A0A919QET4"/>
<name>A0A919QET4_9ACTN</name>
<evidence type="ECO:0000313" key="1">
    <source>
        <dbReference type="EMBL" id="GIH27622.1"/>
    </source>
</evidence>
<comment type="caution">
    <text evidence="1">The sequence shown here is derived from an EMBL/GenBank/DDBJ whole genome shotgun (WGS) entry which is preliminary data.</text>
</comment>
<organism evidence="1 2">
    <name type="scientific">Acrocarpospora phusangensis</name>
    <dbReference type="NCBI Taxonomy" id="1070424"/>
    <lineage>
        <taxon>Bacteria</taxon>
        <taxon>Bacillati</taxon>
        <taxon>Actinomycetota</taxon>
        <taxon>Actinomycetes</taxon>
        <taxon>Streptosporangiales</taxon>
        <taxon>Streptosporangiaceae</taxon>
        <taxon>Acrocarpospora</taxon>
    </lineage>
</organism>
<dbReference type="Pfam" id="PF04860">
    <property type="entry name" value="Phage_portal"/>
    <property type="match status" value="1"/>
</dbReference>
<proteinExistence type="predicted"/>
<evidence type="ECO:0008006" key="3">
    <source>
        <dbReference type="Google" id="ProtNLM"/>
    </source>
</evidence>